<dbReference type="GO" id="GO:0005886">
    <property type="term" value="C:plasma membrane"/>
    <property type="evidence" value="ECO:0007669"/>
    <property type="project" value="UniProtKB-SubCell"/>
</dbReference>
<evidence type="ECO:0000256" key="3">
    <source>
        <dbReference type="ARBA" id="ARBA00022692"/>
    </source>
</evidence>
<evidence type="ECO:0000256" key="6">
    <source>
        <dbReference type="SAM" id="Phobius"/>
    </source>
</evidence>
<comment type="caution">
    <text evidence="8">The sequence shown here is derived from an EMBL/GenBank/DDBJ whole genome shotgun (WGS) entry which is preliminary data.</text>
</comment>
<dbReference type="Gene3D" id="1.20.1250.20">
    <property type="entry name" value="MFS general substrate transporter like domains"/>
    <property type="match status" value="1"/>
</dbReference>
<protein>
    <submittedName>
        <fullName evidence="8">Transporter</fullName>
    </submittedName>
</protein>
<feature type="transmembrane region" description="Helical" evidence="6">
    <location>
        <begin position="341"/>
        <end position="359"/>
    </location>
</feature>
<organism evidence="8 9">
    <name type="scientific">Mycolicibacterium vaccae ATCC 25954</name>
    <dbReference type="NCBI Taxonomy" id="1194972"/>
    <lineage>
        <taxon>Bacteria</taxon>
        <taxon>Bacillati</taxon>
        <taxon>Actinomycetota</taxon>
        <taxon>Actinomycetes</taxon>
        <taxon>Mycobacteriales</taxon>
        <taxon>Mycobacteriaceae</taxon>
        <taxon>Mycolicibacterium</taxon>
    </lineage>
</organism>
<reference evidence="8 9" key="1">
    <citation type="journal article" date="2012" name="J. Bacteriol.">
        <title>Complete Genome Sequence of Mycobacterium vaccae Type Strain ATCC 25954.</title>
        <authorList>
            <person name="Ho Y.S."/>
            <person name="Adroub S.A."/>
            <person name="Abadi M."/>
            <person name="Al Alwan B."/>
            <person name="Alkhateeb R."/>
            <person name="Gao G."/>
            <person name="Ragab A."/>
            <person name="Ali S."/>
            <person name="van Soolingen D."/>
            <person name="Bitter W."/>
            <person name="Pain A."/>
            <person name="Abdallah A.M."/>
        </authorList>
    </citation>
    <scope>NUCLEOTIDE SEQUENCE [LARGE SCALE GENOMIC DNA]</scope>
    <source>
        <strain evidence="8 9">ATCC 25954</strain>
    </source>
</reference>
<keyword evidence="5 6" id="KW-0472">Membrane</keyword>
<feature type="transmembrane region" description="Helical" evidence="6">
    <location>
        <begin position="301"/>
        <end position="320"/>
    </location>
</feature>
<dbReference type="PANTHER" id="PTHR43124">
    <property type="entry name" value="PURINE EFFLUX PUMP PBUE"/>
    <property type="match status" value="1"/>
</dbReference>
<gene>
    <name evidence="8" type="ORF">MVAC_16170</name>
</gene>
<dbReference type="eggNOG" id="COG2814">
    <property type="taxonomic scope" value="Bacteria"/>
</dbReference>
<feature type="transmembrane region" description="Helical" evidence="6">
    <location>
        <begin position="112"/>
        <end position="129"/>
    </location>
</feature>
<feature type="domain" description="Major facilitator superfamily (MFS) profile" evidence="7">
    <location>
        <begin position="17"/>
        <end position="388"/>
    </location>
</feature>
<dbReference type="Pfam" id="PF07690">
    <property type="entry name" value="MFS_1"/>
    <property type="match status" value="1"/>
</dbReference>
<dbReference type="HOGENOM" id="CLU_001265_61_1_11"/>
<name>K0UMU2_MYCVA</name>
<dbReference type="PANTHER" id="PTHR43124:SF5">
    <property type="entry name" value="PURINE RIBONUCLEOSIDE EFFLUX PUMP NEPI"/>
    <property type="match status" value="1"/>
</dbReference>
<feature type="transmembrane region" description="Helical" evidence="6">
    <location>
        <begin position="141"/>
        <end position="161"/>
    </location>
</feature>
<evidence type="ECO:0000256" key="5">
    <source>
        <dbReference type="ARBA" id="ARBA00023136"/>
    </source>
</evidence>
<feature type="transmembrane region" description="Helical" evidence="6">
    <location>
        <begin position="83"/>
        <end position="106"/>
    </location>
</feature>
<feature type="transmembrane region" description="Helical" evidence="6">
    <location>
        <begin position="246"/>
        <end position="266"/>
    </location>
</feature>
<dbReference type="InterPro" id="IPR020846">
    <property type="entry name" value="MFS_dom"/>
</dbReference>
<dbReference type="PATRIC" id="fig|1194972.3.peg.3229"/>
<dbReference type="InterPro" id="IPR011701">
    <property type="entry name" value="MFS"/>
</dbReference>
<dbReference type="PROSITE" id="PS50850">
    <property type="entry name" value="MFS"/>
    <property type="match status" value="1"/>
</dbReference>
<proteinExistence type="predicted"/>
<dbReference type="RefSeq" id="WP_003931042.1">
    <property type="nucleotide sequence ID" value="NZ_JH814692.1"/>
</dbReference>
<dbReference type="Proteomes" id="UP000006072">
    <property type="component" value="Unassembled WGS sequence"/>
</dbReference>
<keyword evidence="3 6" id="KW-0812">Transmembrane</keyword>
<dbReference type="InterPro" id="IPR036259">
    <property type="entry name" value="MFS_trans_sf"/>
</dbReference>
<sequence length="392" mass="39496">MAVTSPPDRSLRANLPALLCLAAASCLAVSTEMLPVGLLPQIGAAFQISDATAGLLVGLYAVMVATLAVPLTVLTIRFARKPLLMVTVAGYAVSNAVVAVAPVFALVAAGRALGGITHALFFSLVIGYAPRLVPRALVGRALALAASGASVGLVLGVPLLTSLGTAAGWRMSFVALTVLSVATLALLAKVLPPVGHDRTARPDRTEGDGRARLAAVAMSNMLVFLGQFTVYTFVSVMLLAHGARPALIGPILLVCGACGLLGLWYAGRGLDRNPRRTTAVLLGMTMLAVICLSVPSPGLWAVLVVVAVWCTAFGGVPSIYQSCAVRTGAMSPERAGAWINATSNAGIAGGSAIGAGLLGSAGLPALPWAGAALIGAALAVALLSPKAFPSQA</sequence>
<dbReference type="CDD" id="cd17324">
    <property type="entry name" value="MFS_NepI_like"/>
    <property type="match status" value="1"/>
</dbReference>
<feature type="transmembrane region" description="Helical" evidence="6">
    <location>
        <begin position="278"/>
        <end position="295"/>
    </location>
</feature>
<evidence type="ECO:0000313" key="8">
    <source>
        <dbReference type="EMBL" id="EJZ08156.1"/>
    </source>
</evidence>
<dbReference type="GO" id="GO:0022857">
    <property type="term" value="F:transmembrane transporter activity"/>
    <property type="evidence" value="ECO:0007669"/>
    <property type="project" value="InterPro"/>
</dbReference>
<dbReference type="InterPro" id="IPR050189">
    <property type="entry name" value="MFS_Efflux_Transporters"/>
</dbReference>
<keyword evidence="9" id="KW-1185">Reference proteome</keyword>
<feature type="transmembrane region" description="Helical" evidence="6">
    <location>
        <begin position="173"/>
        <end position="192"/>
    </location>
</feature>
<evidence type="ECO:0000256" key="1">
    <source>
        <dbReference type="ARBA" id="ARBA00004651"/>
    </source>
</evidence>
<evidence type="ECO:0000313" key="9">
    <source>
        <dbReference type="Proteomes" id="UP000006072"/>
    </source>
</evidence>
<accession>K0UMU2</accession>
<keyword evidence="4 6" id="KW-1133">Transmembrane helix</keyword>
<comment type="subcellular location">
    <subcellularLocation>
        <location evidence="1">Cell membrane</location>
        <topology evidence="1">Multi-pass membrane protein</topology>
    </subcellularLocation>
</comment>
<feature type="transmembrane region" description="Helical" evidence="6">
    <location>
        <begin position="213"/>
        <end position="240"/>
    </location>
</feature>
<evidence type="ECO:0000256" key="2">
    <source>
        <dbReference type="ARBA" id="ARBA00022475"/>
    </source>
</evidence>
<evidence type="ECO:0000259" key="7">
    <source>
        <dbReference type="PROSITE" id="PS50850"/>
    </source>
</evidence>
<dbReference type="EMBL" id="ALQA01000034">
    <property type="protein sequence ID" value="EJZ08156.1"/>
    <property type="molecule type" value="Genomic_DNA"/>
</dbReference>
<evidence type="ECO:0000256" key="4">
    <source>
        <dbReference type="ARBA" id="ARBA00022989"/>
    </source>
</evidence>
<feature type="transmembrane region" description="Helical" evidence="6">
    <location>
        <begin position="52"/>
        <end position="76"/>
    </location>
</feature>
<dbReference type="AlphaFoldDB" id="K0UMU2"/>
<keyword evidence="2" id="KW-1003">Cell membrane</keyword>
<feature type="transmembrane region" description="Helical" evidence="6">
    <location>
        <begin position="365"/>
        <end position="383"/>
    </location>
</feature>
<dbReference type="SUPFAM" id="SSF103473">
    <property type="entry name" value="MFS general substrate transporter"/>
    <property type="match status" value="1"/>
</dbReference>